<evidence type="ECO:0000313" key="2">
    <source>
        <dbReference type="Proteomes" id="UP000481030"/>
    </source>
</evidence>
<comment type="caution">
    <text evidence="1">The sequence shown here is derived from an EMBL/GenBank/DDBJ whole genome shotgun (WGS) entry which is preliminary data.</text>
</comment>
<dbReference type="Proteomes" id="UP000481030">
    <property type="component" value="Unassembled WGS sequence"/>
</dbReference>
<dbReference type="RefSeq" id="WP_151534902.1">
    <property type="nucleotide sequence ID" value="NZ_WBOS01000004.1"/>
</dbReference>
<dbReference type="OrthoDB" id="1912370at2"/>
<protein>
    <submittedName>
        <fullName evidence="1">DUF4362 domain-containing protein</fullName>
    </submittedName>
</protein>
<gene>
    <name evidence="1" type="ORF">F7731_11350</name>
</gene>
<dbReference type="Pfam" id="PF14275">
    <property type="entry name" value="DUF4362"/>
    <property type="match status" value="1"/>
</dbReference>
<reference evidence="1 2" key="1">
    <citation type="journal article" date="2016" name="Antonie Van Leeuwenhoek">
        <title>Bacillus depressus sp. nov., isolated from soil of a sunflower field.</title>
        <authorList>
            <person name="Wei X."/>
            <person name="Xin D."/>
            <person name="Xin Y."/>
            <person name="Zhang H."/>
            <person name="Wang T."/>
            <person name="Zhang J."/>
        </authorList>
    </citation>
    <scope>NUCLEOTIDE SEQUENCE [LARGE SCALE GENOMIC DNA]</scope>
    <source>
        <strain evidence="1 2">BZ1</strain>
    </source>
</reference>
<accession>A0A6L3V769</accession>
<dbReference type="InterPro" id="IPR025372">
    <property type="entry name" value="DUF4362"/>
</dbReference>
<proteinExistence type="predicted"/>
<dbReference type="EMBL" id="WBOS01000004">
    <property type="protein sequence ID" value="KAB2336100.1"/>
    <property type="molecule type" value="Genomic_DNA"/>
</dbReference>
<organism evidence="1 2">
    <name type="scientific">Cytobacillus depressus</name>
    <dbReference type="NCBI Taxonomy" id="1602942"/>
    <lineage>
        <taxon>Bacteria</taxon>
        <taxon>Bacillati</taxon>
        <taxon>Bacillota</taxon>
        <taxon>Bacilli</taxon>
        <taxon>Bacillales</taxon>
        <taxon>Bacillaceae</taxon>
        <taxon>Cytobacillus</taxon>
    </lineage>
</organism>
<dbReference type="AlphaFoldDB" id="A0A6L3V769"/>
<sequence length="273" mass="31658">MGKFPFIVTMLFFLFGCTNESIHMPNDYPKQKSDVINTHGSIENIEQLDQFVNHVKSEKNAEVRIVHYTIEGDPILLDLAYDGKIIQAKYDNTLDQFGVGKIDKYSCESISKIETETKTSYELDCGGQQEEILHFDYDTEQQDKFDFHLKYGFNKKNEVDTVNQKLIKDLQNGEIVAVSDFQFGRNELNQIYKAMILANFFAEKKLTTSCNKEPHESYDLTVWINGGERHFEWSECDKSKHGLQMKKMKNDIIQVIQENETYKSLPPVKGSYE</sequence>
<evidence type="ECO:0000313" key="1">
    <source>
        <dbReference type="EMBL" id="KAB2336100.1"/>
    </source>
</evidence>
<name>A0A6L3V769_9BACI</name>
<dbReference type="PROSITE" id="PS51257">
    <property type="entry name" value="PROKAR_LIPOPROTEIN"/>
    <property type="match status" value="1"/>
</dbReference>
<keyword evidence="2" id="KW-1185">Reference proteome</keyword>